<dbReference type="Pfam" id="PF04773">
    <property type="entry name" value="FecR"/>
    <property type="match status" value="1"/>
</dbReference>
<dbReference type="Proteomes" id="UP000464657">
    <property type="component" value="Chromosome"/>
</dbReference>
<dbReference type="OrthoDB" id="1097347at2"/>
<organism evidence="3 4">
    <name type="scientific">Kordia antarctica</name>
    <dbReference type="NCBI Taxonomy" id="1218801"/>
    <lineage>
        <taxon>Bacteria</taxon>
        <taxon>Pseudomonadati</taxon>
        <taxon>Bacteroidota</taxon>
        <taxon>Flavobacteriia</taxon>
        <taxon>Flavobacteriales</taxon>
        <taxon>Flavobacteriaceae</taxon>
        <taxon>Kordia</taxon>
    </lineage>
</organism>
<evidence type="ECO:0000259" key="2">
    <source>
        <dbReference type="Pfam" id="PF16344"/>
    </source>
</evidence>
<dbReference type="PIRSF" id="PIRSF018266">
    <property type="entry name" value="FecR"/>
    <property type="match status" value="1"/>
</dbReference>
<dbReference type="InterPro" id="IPR006860">
    <property type="entry name" value="FecR"/>
</dbReference>
<protein>
    <recommendedName>
        <fullName evidence="5">Fec operon regulator FecR</fullName>
    </recommendedName>
</protein>
<name>A0A7L4ZIP2_9FLAO</name>
<dbReference type="PANTHER" id="PTHR30273">
    <property type="entry name" value="PERIPLASMIC SIGNAL SENSOR AND SIGMA FACTOR ACTIVATOR FECR-RELATED"/>
    <property type="match status" value="1"/>
</dbReference>
<gene>
    <name evidence="3" type="ORF">IMCC3317_18380</name>
</gene>
<dbReference type="InterPro" id="IPR012373">
    <property type="entry name" value="Ferrdict_sens_TM"/>
</dbReference>
<feature type="domain" description="FecR protein" evidence="1">
    <location>
        <begin position="97"/>
        <end position="188"/>
    </location>
</feature>
<dbReference type="GO" id="GO:0016989">
    <property type="term" value="F:sigma factor antagonist activity"/>
    <property type="evidence" value="ECO:0007669"/>
    <property type="project" value="TreeGrafter"/>
</dbReference>
<dbReference type="KEGG" id="kan:IMCC3317_18380"/>
<dbReference type="RefSeq" id="WP_160129179.1">
    <property type="nucleotide sequence ID" value="NZ_CP019288.1"/>
</dbReference>
<dbReference type="Pfam" id="PF16344">
    <property type="entry name" value="FecR_C"/>
    <property type="match status" value="1"/>
</dbReference>
<evidence type="ECO:0000313" key="4">
    <source>
        <dbReference type="Proteomes" id="UP000464657"/>
    </source>
</evidence>
<evidence type="ECO:0008006" key="5">
    <source>
        <dbReference type="Google" id="ProtNLM"/>
    </source>
</evidence>
<evidence type="ECO:0000313" key="3">
    <source>
        <dbReference type="EMBL" id="QHI36475.1"/>
    </source>
</evidence>
<feature type="domain" description="Protein FecR C-terminal" evidence="2">
    <location>
        <begin position="230"/>
        <end position="294"/>
    </location>
</feature>
<dbReference type="Gene3D" id="2.60.120.1440">
    <property type="match status" value="1"/>
</dbReference>
<evidence type="ECO:0000259" key="1">
    <source>
        <dbReference type="Pfam" id="PF04773"/>
    </source>
</evidence>
<dbReference type="Gene3D" id="3.55.50.30">
    <property type="match status" value="1"/>
</dbReference>
<reference evidence="3 4" key="1">
    <citation type="journal article" date="2013" name="Int. J. Syst. Evol. Microbiol.">
        <title>Kordia antarctica sp. nov., isolated from Antarctic seawater.</title>
        <authorList>
            <person name="Baek K."/>
            <person name="Choi A."/>
            <person name="Kang I."/>
            <person name="Lee K."/>
            <person name="Cho J.C."/>
        </authorList>
    </citation>
    <scope>NUCLEOTIDE SEQUENCE [LARGE SCALE GENOMIC DNA]</scope>
    <source>
        <strain evidence="3 4">IMCC3317</strain>
    </source>
</reference>
<dbReference type="EMBL" id="CP019288">
    <property type="protein sequence ID" value="QHI36475.1"/>
    <property type="molecule type" value="Genomic_DNA"/>
</dbReference>
<keyword evidence="4" id="KW-1185">Reference proteome</keyword>
<sequence length="298" mass="34041">MKREELLQKWLDHALTPQELEAFKQLDDYEELTKLDNALQHFKAPETNVEAAYNTVQFNRKDTSKPTSWLKPLLRIAAILVIGFGAYMYTTLPNTITVNTLVANKTSLELPDTSAVTLNAVSSLSFDKDLWSEKREVNLDGEAYFKVAKGAAFRVITDDGIVTVLGTQFNVKQRDNLFEVFCYEGSVKVSYNKENIVLTPGERYLILDGKQIRNEKEMLKEPSWIRDESSFKSLPLREVIQELERQYDVTVDASKVDTSQIFTGSFTHTNIDLALKSITLPSQLKYQKKQNSIILKRD</sequence>
<proteinExistence type="predicted"/>
<accession>A0A7L4ZIP2</accession>
<dbReference type="PANTHER" id="PTHR30273:SF2">
    <property type="entry name" value="PROTEIN FECR"/>
    <property type="match status" value="1"/>
</dbReference>
<dbReference type="AlphaFoldDB" id="A0A7L4ZIP2"/>
<dbReference type="InterPro" id="IPR032508">
    <property type="entry name" value="FecR_C"/>
</dbReference>